<dbReference type="SMART" id="SM00967">
    <property type="entry name" value="SpoU_sub_bind"/>
    <property type="match status" value="1"/>
</dbReference>
<dbReference type="InterPro" id="IPR013123">
    <property type="entry name" value="SpoU_subst-bd"/>
</dbReference>
<dbReference type="OrthoDB" id="9794400at2"/>
<feature type="compositionally biased region" description="Basic and acidic residues" evidence="4">
    <location>
        <begin position="33"/>
        <end position="42"/>
    </location>
</feature>
<dbReference type="FunFam" id="3.40.1280.10:FF:000008">
    <property type="entry name" value="Group 3 RNA methyltransferase TrmH"/>
    <property type="match status" value="1"/>
</dbReference>
<feature type="compositionally biased region" description="Basic and acidic residues" evidence="4">
    <location>
        <begin position="67"/>
        <end position="89"/>
    </location>
</feature>
<dbReference type="GO" id="GO:0003723">
    <property type="term" value="F:RNA binding"/>
    <property type="evidence" value="ECO:0007669"/>
    <property type="project" value="InterPro"/>
</dbReference>
<gene>
    <name evidence="6" type="ORF">CP500_015505</name>
</gene>
<dbReference type="Pfam" id="PF08032">
    <property type="entry name" value="SpoU_sub_bind"/>
    <property type="match status" value="1"/>
</dbReference>
<dbReference type="GO" id="GO:0006396">
    <property type="term" value="P:RNA processing"/>
    <property type="evidence" value="ECO:0007669"/>
    <property type="project" value="InterPro"/>
</dbReference>
<dbReference type="EMBL" id="NXIB02000092">
    <property type="protein sequence ID" value="PHX54558.1"/>
    <property type="molecule type" value="Genomic_DNA"/>
</dbReference>
<dbReference type="SUPFAM" id="SSF75217">
    <property type="entry name" value="alpha/beta knot"/>
    <property type="match status" value="1"/>
</dbReference>
<dbReference type="GO" id="GO:0032259">
    <property type="term" value="P:methylation"/>
    <property type="evidence" value="ECO:0007669"/>
    <property type="project" value="UniProtKB-KW"/>
</dbReference>
<dbReference type="InterPro" id="IPR004441">
    <property type="entry name" value="rRNA_MeTrfase_TrmH"/>
</dbReference>
<feature type="compositionally biased region" description="Basic and acidic residues" evidence="4">
    <location>
        <begin position="12"/>
        <end position="25"/>
    </location>
</feature>
<proteinExistence type="inferred from homology"/>
<dbReference type="InterPro" id="IPR029028">
    <property type="entry name" value="Alpha/beta_knot_MTases"/>
</dbReference>
<dbReference type="InterPro" id="IPR029026">
    <property type="entry name" value="tRNA_m1G_MTases_N"/>
</dbReference>
<evidence type="ECO:0000313" key="6">
    <source>
        <dbReference type="EMBL" id="PHX54558.1"/>
    </source>
</evidence>
<name>A0A2G4EYK5_9CYAN</name>
<accession>A0A2G4EYK5</accession>
<evidence type="ECO:0000256" key="4">
    <source>
        <dbReference type="SAM" id="MobiDB-lite"/>
    </source>
</evidence>
<dbReference type="Proteomes" id="UP000226442">
    <property type="component" value="Unassembled WGS sequence"/>
</dbReference>
<dbReference type="Pfam" id="PF00588">
    <property type="entry name" value="SpoU_methylase"/>
    <property type="match status" value="1"/>
</dbReference>
<comment type="similarity">
    <text evidence="1">Belongs to the class IV-like SAM-binding methyltransferase superfamily. RNA methyltransferase TrmH family.</text>
</comment>
<feature type="compositionally biased region" description="Basic and acidic residues" evidence="4">
    <location>
        <begin position="214"/>
        <end position="232"/>
    </location>
</feature>
<dbReference type="InterPro" id="IPR029064">
    <property type="entry name" value="Ribosomal_eL30-like_sf"/>
</dbReference>
<feature type="region of interest" description="Disordered" evidence="4">
    <location>
        <begin position="1"/>
        <end position="276"/>
    </location>
</feature>
<comment type="caution">
    <text evidence="6">The sequence shown here is derived from an EMBL/GenBank/DDBJ whole genome shotgun (WGS) entry which is preliminary data.</text>
</comment>
<dbReference type="CDD" id="cd18103">
    <property type="entry name" value="SpoU-like_RlmB"/>
    <property type="match status" value="1"/>
</dbReference>
<dbReference type="AlphaFoldDB" id="A0A2G4EYK5"/>
<dbReference type="NCBIfam" id="TIGR00186">
    <property type="entry name" value="rRNA_methyl_3"/>
    <property type="match status" value="1"/>
</dbReference>
<evidence type="ECO:0000256" key="1">
    <source>
        <dbReference type="ARBA" id="ARBA00007228"/>
    </source>
</evidence>
<dbReference type="Gene3D" id="3.40.1280.10">
    <property type="match status" value="1"/>
</dbReference>
<protein>
    <submittedName>
        <fullName evidence="6">23S rRNA (Guanosine(2251)-2'-O)-methyltransferase RlmB</fullName>
    </submittedName>
</protein>
<dbReference type="GO" id="GO:0008173">
    <property type="term" value="F:RNA methyltransferase activity"/>
    <property type="evidence" value="ECO:0007669"/>
    <property type="project" value="InterPro"/>
</dbReference>
<evidence type="ECO:0000259" key="5">
    <source>
        <dbReference type="SMART" id="SM00967"/>
    </source>
</evidence>
<dbReference type="PANTHER" id="PTHR46429">
    <property type="entry name" value="23S RRNA (GUANOSINE-2'-O-)-METHYLTRANSFERASE RLMB"/>
    <property type="match status" value="1"/>
</dbReference>
<evidence type="ECO:0000256" key="2">
    <source>
        <dbReference type="ARBA" id="ARBA00022603"/>
    </source>
</evidence>
<evidence type="ECO:0000313" key="7">
    <source>
        <dbReference type="Proteomes" id="UP000226442"/>
    </source>
</evidence>
<dbReference type="InterPro" id="IPR001537">
    <property type="entry name" value="SpoU_MeTrfase"/>
</dbReference>
<dbReference type="SUPFAM" id="SSF55315">
    <property type="entry name" value="L30e-like"/>
    <property type="match status" value="1"/>
</dbReference>
<sequence>MRKFTRPNPQGPKRDSRPFKSEGRGGDSSPSPRFERQPRPDTRGVAGPQKRSFGSSQEMPVRSVFKRNSDSDSKPELRRNNHFRDRDSSPQEFGGNNYRDRDSSPQPRTNNYRDRDSSPQPRTNNYRDRDSSPQPRTNNYRDRDSSPQPRTNNYRDRDSSPQPRTNNYRDRDSSPQPRTNNYRDRDGSPQPRSNNYRDRDGSPQEPRGSYLGNRDSRPQESRGSYFKDRDNSTQESRASHFGNRDSRPQESRGSHFSNRDSSPQESRSNYYKNRDSRVLETATSTVVQAEADTDMIYGRHAVQAALESDQVLNRIWVVPHLRYDPRFHSLLTEAKSNGCIIDEVDDLRLDYITRKSNHQGVAAQVSAYEYQDLSELIANAKLASESPVIVVAEGLNDPHNLGAIIRTAEALGTQGIVIPQRRAVGITSAVRKVASGALETLAVARVVNLSRALEELKEAGFWIYGTAADASQSVETINFSGPTVLVVGGEADGLSLLIQRGCDGLVSIPLRGKTSSLNVSVATGMALYEIYRQRGPKKFHVH</sequence>
<dbReference type="Gene3D" id="3.30.1330.30">
    <property type="match status" value="1"/>
</dbReference>
<feature type="compositionally biased region" description="Basic and acidic residues" evidence="4">
    <location>
        <begin position="242"/>
        <end position="253"/>
    </location>
</feature>
<dbReference type="PANTHER" id="PTHR46429:SF1">
    <property type="entry name" value="23S RRNA (GUANOSINE-2'-O-)-METHYLTRANSFERASE RLMB"/>
    <property type="match status" value="1"/>
</dbReference>
<reference evidence="6" key="1">
    <citation type="submission" date="2017-10" db="EMBL/GenBank/DDBJ databases">
        <title>Draft genome sequence of the planktic cyanobacteria Tychonema bourrellyi isolated from alpine lentic freshwater.</title>
        <authorList>
            <person name="Tett A."/>
            <person name="Armanini F."/>
            <person name="Asnicar F."/>
            <person name="Boscaini A."/>
            <person name="Pasolli E."/>
            <person name="Zolfo M."/>
            <person name="Donati C."/>
            <person name="Salmaso N."/>
            <person name="Segata N."/>
        </authorList>
    </citation>
    <scope>NUCLEOTIDE SEQUENCE</scope>
    <source>
        <strain evidence="6">FEM_GT703</strain>
    </source>
</reference>
<evidence type="ECO:0000256" key="3">
    <source>
        <dbReference type="ARBA" id="ARBA00022679"/>
    </source>
</evidence>
<keyword evidence="7" id="KW-1185">Reference proteome</keyword>
<dbReference type="GO" id="GO:0005829">
    <property type="term" value="C:cytosol"/>
    <property type="evidence" value="ECO:0007669"/>
    <property type="project" value="TreeGrafter"/>
</dbReference>
<feature type="compositionally biased region" description="Polar residues" evidence="4">
    <location>
        <begin position="254"/>
        <end position="271"/>
    </location>
</feature>
<dbReference type="RefSeq" id="WP_096829304.1">
    <property type="nucleotide sequence ID" value="NZ_NXIB02000092.1"/>
</dbReference>
<keyword evidence="2" id="KW-0489">Methyltransferase</keyword>
<organism evidence="6 7">
    <name type="scientific">Tychonema bourrellyi FEM_GT703</name>
    <dbReference type="NCBI Taxonomy" id="2040638"/>
    <lineage>
        <taxon>Bacteria</taxon>
        <taxon>Bacillati</taxon>
        <taxon>Cyanobacteriota</taxon>
        <taxon>Cyanophyceae</taxon>
        <taxon>Oscillatoriophycideae</taxon>
        <taxon>Oscillatoriales</taxon>
        <taxon>Microcoleaceae</taxon>
        <taxon>Tychonema</taxon>
    </lineage>
</organism>
<feature type="domain" description="RNA 2-O ribose methyltransferase substrate binding" evidence="5">
    <location>
        <begin position="295"/>
        <end position="371"/>
    </location>
</feature>
<keyword evidence="3" id="KW-0808">Transferase</keyword>